<evidence type="ECO:0000259" key="7">
    <source>
        <dbReference type="Pfam" id="PF10502"/>
    </source>
</evidence>
<name>A0ABS6HAT3_9PROT</name>
<dbReference type="PROSITE" id="PS00501">
    <property type="entry name" value="SPASE_I_1"/>
    <property type="match status" value="1"/>
</dbReference>
<evidence type="ECO:0000313" key="8">
    <source>
        <dbReference type="EMBL" id="MBU8545855.1"/>
    </source>
</evidence>
<evidence type="ECO:0000256" key="4">
    <source>
        <dbReference type="ARBA" id="ARBA00019232"/>
    </source>
</evidence>
<protein>
    <recommendedName>
        <fullName evidence="4 6">Signal peptidase I</fullName>
        <ecNumber evidence="3 6">3.4.21.89</ecNumber>
    </recommendedName>
</protein>
<dbReference type="CDD" id="cd06530">
    <property type="entry name" value="S26_SPase_I"/>
    <property type="match status" value="1"/>
</dbReference>
<comment type="similarity">
    <text evidence="2 6">Belongs to the peptidase S26 family.</text>
</comment>
<sequence length="250" mass="28049">MVKHKSGGWLESIKTVVYAGLIAIGIRTVAFEPFNIPSGSMIPTLLVGDYLFVSKYSYGYSRHSMPFSPNLFEGRIFGSLPARGDVAVFKLPRDNSTDYIKRIIGLPGDRIQVRAGVLFVNGQSVRRELIGPFTVDGDGPRLVVREYREILPPQAGVEPHAHYILEMSDDQPFDNTDEYRVPAGHVFAMGDNRDNSLDSRAQNAVGFIPVENLVGRAEFIFFSVDGSARWWEVWAWPMAIRWSRLLSAVR</sequence>
<dbReference type="InterPro" id="IPR000223">
    <property type="entry name" value="Pept_S26A_signal_pept_1"/>
</dbReference>
<dbReference type="EC" id="3.4.21.89" evidence="3 6"/>
<evidence type="ECO:0000256" key="1">
    <source>
        <dbReference type="ARBA" id="ARBA00000677"/>
    </source>
</evidence>
<dbReference type="RefSeq" id="WP_216877876.1">
    <property type="nucleotide sequence ID" value="NZ_JAERQM010000006.1"/>
</dbReference>
<comment type="catalytic activity">
    <reaction evidence="1 6">
        <text>Cleavage of hydrophobic, N-terminal signal or leader sequences from secreted and periplasmic proteins.</text>
        <dbReference type="EC" id="3.4.21.89"/>
    </reaction>
</comment>
<dbReference type="PANTHER" id="PTHR43390">
    <property type="entry name" value="SIGNAL PEPTIDASE I"/>
    <property type="match status" value="1"/>
</dbReference>
<feature type="domain" description="Peptidase S26" evidence="7">
    <location>
        <begin position="10"/>
        <end position="222"/>
    </location>
</feature>
<reference evidence="8 9" key="1">
    <citation type="submission" date="2021-01" db="EMBL/GenBank/DDBJ databases">
        <title>Roseomonas sp. nov, a bacterium isolated from an oil production mixture in Yumen Oilfield.</title>
        <authorList>
            <person name="Wu D."/>
        </authorList>
    </citation>
    <scope>NUCLEOTIDE SEQUENCE [LARGE SCALE GENOMIC DNA]</scope>
    <source>
        <strain evidence="8 9">ROY-5-3</strain>
    </source>
</reference>
<dbReference type="NCBIfam" id="TIGR02227">
    <property type="entry name" value="sigpep_I_bact"/>
    <property type="match status" value="1"/>
</dbReference>
<proteinExistence type="inferred from homology"/>
<evidence type="ECO:0000256" key="5">
    <source>
        <dbReference type="ARBA" id="ARBA00022801"/>
    </source>
</evidence>
<evidence type="ECO:0000313" key="9">
    <source>
        <dbReference type="Proteomes" id="UP000689967"/>
    </source>
</evidence>
<dbReference type="EMBL" id="JAERQM010000006">
    <property type="protein sequence ID" value="MBU8545855.1"/>
    <property type="molecule type" value="Genomic_DNA"/>
</dbReference>
<dbReference type="PROSITE" id="PS00760">
    <property type="entry name" value="SPASE_I_2"/>
    <property type="match status" value="1"/>
</dbReference>
<keyword evidence="9" id="KW-1185">Reference proteome</keyword>
<comment type="caution">
    <text evidence="8">The sequence shown here is derived from an EMBL/GenBank/DDBJ whole genome shotgun (WGS) entry which is preliminary data.</text>
</comment>
<dbReference type="InterPro" id="IPR019757">
    <property type="entry name" value="Pept_S26A_signal_pept_1_Lys-AS"/>
</dbReference>
<accession>A0ABS6HAT3</accession>
<dbReference type="PANTHER" id="PTHR43390:SF1">
    <property type="entry name" value="CHLOROPLAST PROCESSING PEPTIDASE"/>
    <property type="match status" value="1"/>
</dbReference>
<dbReference type="Proteomes" id="UP000689967">
    <property type="component" value="Unassembled WGS sequence"/>
</dbReference>
<organism evidence="8 9">
    <name type="scientific">Falsiroseomonas oleicola</name>
    <dbReference type="NCBI Taxonomy" id="2801474"/>
    <lineage>
        <taxon>Bacteria</taxon>
        <taxon>Pseudomonadati</taxon>
        <taxon>Pseudomonadota</taxon>
        <taxon>Alphaproteobacteria</taxon>
        <taxon>Acetobacterales</taxon>
        <taxon>Roseomonadaceae</taxon>
        <taxon>Falsiroseomonas</taxon>
    </lineage>
</organism>
<comment type="subcellular location">
    <subcellularLocation>
        <location evidence="6">Membrane</location>
        <topology evidence="6">Single-pass type II membrane protein</topology>
    </subcellularLocation>
</comment>
<keyword evidence="5 6" id="KW-0378">Hydrolase</keyword>
<keyword evidence="6" id="KW-0645">Protease</keyword>
<gene>
    <name evidence="8" type="primary">lepB</name>
    <name evidence="8" type="ORF">JJQ90_19180</name>
</gene>
<dbReference type="InterPro" id="IPR019533">
    <property type="entry name" value="Peptidase_S26"/>
</dbReference>
<dbReference type="InterPro" id="IPR019756">
    <property type="entry name" value="Pept_S26A_signal_pept_1_Ser-AS"/>
</dbReference>
<evidence type="ECO:0000256" key="6">
    <source>
        <dbReference type="RuleBase" id="RU362042"/>
    </source>
</evidence>
<dbReference type="Pfam" id="PF10502">
    <property type="entry name" value="Peptidase_S26"/>
    <property type="match status" value="1"/>
</dbReference>
<dbReference type="GO" id="GO:0009003">
    <property type="term" value="F:signal peptidase activity"/>
    <property type="evidence" value="ECO:0007669"/>
    <property type="project" value="UniProtKB-EC"/>
</dbReference>
<evidence type="ECO:0000256" key="3">
    <source>
        <dbReference type="ARBA" id="ARBA00013208"/>
    </source>
</evidence>
<evidence type="ECO:0000256" key="2">
    <source>
        <dbReference type="ARBA" id="ARBA00009370"/>
    </source>
</evidence>